<dbReference type="InterPro" id="IPR049625">
    <property type="entry name" value="Glyco_transf_61_cat"/>
</dbReference>
<evidence type="ECO:0000256" key="2">
    <source>
        <dbReference type="ARBA" id="ARBA00022676"/>
    </source>
</evidence>
<dbReference type="Gramene" id="PRQ15970">
    <property type="protein sequence ID" value="PRQ15970"/>
    <property type="gene ID" value="RchiOBHm_Chr7g0179181"/>
</dbReference>
<dbReference type="AlphaFoldDB" id="A0A2P6P228"/>
<keyword evidence="2 7" id="KW-0328">Glycosyltransferase</keyword>
<sequence length="541" mass="61895">MGVDLKMLALSETKISEPICNVMEPRSEFCEIENRDVRVNGKVSSVYVVSSQRENVIEAGNNSWNIRPYARKDDVKAISLIRKWSVKQVSTGDHQESIPKCTRNHSVPAILFSLGGYTLNQYHDFADVIIPLYVTSRKYNGEVQFLITENRIKWIQKFQEILKGLSKYELIDIDKELEQVHCFPSVTVGLKTSRKEMTFDPLRYSYSMKDFRGFLRTTYSLKRANAIKIRDGQHQLKKPRLLIISRNRTRSFTNTGEITQMARDLGYKVTVAEADMNVSNFANVVNSCDVMMGVHGAGLLNMLFLPENAIFIQIIPVGKFQWISTTYYGGPAKDMNLKYLEYKISNEESTLIQQYPLDHAVFTDPISIGKQGWMVFKSIYLNKQNVKLNVTRFKPTLLKALELLQHIHRLEQKRLRYGAFPCFFLIALCFRIVLELGLIRPACICQYSKVNLTGRWESKDIIDVSLEVGDFGLRENERHEPDAETNIAEVVTKNLELICNVKGWRNVFCEIKKDVRVDGKSAPVFIVSSEMDLGNGIAPGQ</sequence>
<dbReference type="EMBL" id="PDCK01000045">
    <property type="protein sequence ID" value="PRQ15970.1"/>
    <property type="molecule type" value="Genomic_DNA"/>
</dbReference>
<dbReference type="GO" id="GO:0016763">
    <property type="term" value="F:pentosyltransferase activity"/>
    <property type="evidence" value="ECO:0007669"/>
    <property type="project" value="UniProtKB-ARBA"/>
</dbReference>
<dbReference type="GO" id="GO:0000139">
    <property type="term" value="C:Golgi membrane"/>
    <property type="evidence" value="ECO:0007669"/>
    <property type="project" value="UniProtKB-SubCell"/>
</dbReference>
<keyword evidence="3 7" id="KW-0808">Transferase</keyword>
<dbReference type="PANTHER" id="PTHR20961">
    <property type="entry name" value="GLYCOSYLTRANSFERASE"/>
    <property type="match status" value="1"/>
</dbReference>
<evidence type="ECO:0000313" key="8">
    <source>
        <dbReference type="Proteomes" id="UP000238479"/>
    </source>
</evidence>
<keyword evidence="5" id="KW-1133">Transmembrane helix</keyword>
<name>A0A2P6P228_ROSCH</name>
<evidence type="ECO:0000256" key="4">
    <source>
        <dbReference type="ARBA" id="ARBA00023180"/>
    </source>
</evidence>
<keyword evidence="5" id="KW-0472">Membrane</keyword>
<keyword evidence="5" id="KW-0812">Transmembrane</keyword>
<keyword evidence="8" id="KW-1185">Reference proteome</keyword>
<keyword evidence="4" id="KW-0325">Glycoprotein</keyword>
<reference evidence="7 8" key="1">
    <citation type="journal article" date="2018" name="Nat. Genet.">
        <title>The Rosa genome provides new insights in the design of modern roses.</title>
        <authorList>
            <person name="Bendahmane M."/>
        </authorList>
    </citation>
    <scope>NUCLEOTIDE SEQUENCE [LARGE SCALE GENOMIC DNA]</scope>
    <source>
        <strain evidence="8">cv. Old Blush</strain>
    </source>
</reference>
<evidence type="ECO:0000259" key="6">
    <source>
        <dbReference type="Pfam" id="PF04577"/>
    </source>
</evidence>
<dbReference type="PANTHER" id="PTHR20961:SF5">
    <property type="entry name" value="GLYCOSYLTRANSFERASE-RELATED"/>
    <property type="match status" value="1"/>
</dbReference>
<proteinExistence type="predicted"/>
<accession>A0A2P6P228</accession>
<protein>
    <recommendedName>
        <fullName evidence="6">Glycosyltransferase 61 catalytic domain-containing protein</fullName>
    </recommendedName>
</protein>
<evidence type="ECO:0000256" key="3">
    <source>
        <dbReference type="ARBA" id="ARBA00022679"/>
    </source>
</evidence>
<evidence type="ECO:0000256" key="5">
    <source>
        <dbReference type="SAM" id="Phobius"/>
    </source>
</evidence>
<gene>
    <name evidence="7" type="ORF">RchiOBHm_Chr7g0179181</name>
</gene>
<dbReference type="InterPro" id="IPR007657">
    <property type="entry name" value="Glycosyltransferase_61"/>
</dbReference>
<dbReference type="OMA" id="CNTMEAK"/>
<dbReference type="Proteomes" id="UP000238479">
    <property type="component" value="Chromosome 7"/>
</dbReference>
<evidence type="ECO:0000256" key="1">
    <source>
        <dbReference type="ARBA" id="ARBA00004323"/>
    </source>
</evidence>
<feature type="transmembrane region" description="Helical" evidence="5">
    <location>
        <begin position="417"/>
        <end position="439"/>
    </location>
</feature>
<organism evidence="7 8">
    <name type="scientific">Rosa chinensis</name>
    <name type="common">China rose</name>
    <dbReference type="NCBI Taxonomy" id="74649"/>
    <lineage>
        <taxon>Eukaryota</taxon>
        <taxon>Viridiplantae</taxon>
        <taxon>Streptophyta</taxon>
        <taxon>Embryophyta</taxon>
        <taxon>Tracheophyta</taxon>
        <taxon>Spermatophyta</taxon>
        <taxon>Magnoliopsida</taxon>
        <taxon>eudicotyledons</taxon>
        <taxon>Gunneridae</taxon>
        <taxon>Pentapetalae</taxon>
        <taxon>rosids</taxon>
        <taxon>fabids</taxon>
        <taxon>Rosales</taxon>
        <taxon>Rosaceae</taxon>
        <taxon>Rosoideae</taxon>
        <taxon>Rosoideae incertae sedis</taxon>
        <taxon>Rosa</taxon>
    </lineage>
</organism>
<comment type="subcellular location">
    <subcellularLocation>
        <location evidence="1">Golgi apparatus membrane</location>
        <topology evidence="1">Single-pass type II membrane protein</topology>
    </subcellularLocation>
</comment>
<comment type="caution">
    <text evidence="7">The sequence shown here is derived from an EMBL/GenBank/DDBJ whole genome shotgun (WGS) entry which is preliminary data.</text>
</comment>
<evidence type="ECO:0000313" key="7">
    <source>
        <dbReference type="EMBL" id="PRQ15970.1"/>
    </source>
</evidence>
<dbReference type="Pfam" id="PF04577">
    <property type="entry name" value="Glyco_transf_61"/>
    <property type="match status" value="1"/>
</dbReference>
<feature type="domain" description="Glycosyltransferase 61 catalytic" evidence="6">
    <location>
        <begin position="223"/>
        <end position="311"/>
    </location>
</feature>